<dbReference type="GO" id="GO:0006520">
    <property type="term" value="P:amino acid metabolic process"/>
    <property type="evidence" value="ECO:0007669"/>
    <property type="project" value="InterPro"/>
</dbReference>
<evidence type="ECO:0000256" key="4">
    <source>
        <dbReference type="ARBA" id="ARBA00022679"/>
    </source>
</evidence>
<dbReference type="InterPro" id="IPR015422">
    <property type="entry name" value="PyrdxlP-dep_Trfase_small"/>
</dbReference>
<dbReference type="PROSITE" id="PS00105">
    <property type="entry name" value="AA_TRANSFER_CLASS_1"/>
    <property type="match status" value="1"/>
</dbReference>
<dbReference type="InterPro" id="IPR015421">
    <property type="entry name" value="PyrdxlP-dep_Trfase_major"/>
</dbReference>
<evidence type="ECO:0000313" key="8">
    <source>
        <dbReference type="EMBL" id="QSB15483.1"/>
    </source>
</evidence>
<dbReference type="EC" id="2.6.1.-" evidence="6"/>
<keyword evidence="3 6" id="KW-0032">Aminotransferase</keyword>
<keyword evidence="9" id="KW-1185">Reference proteome</keyword>
<dbReference type="InterPro" id="IPR050596">
    <property type="entry name" value="AspAT/PAT-like"/>
</dbReference>
<dbReference type="InterPro" id="IPR015424">
    <property type="entry name" value="PyrdxlP-dep_Trfase"/>
</dbReference>
<dbReference type="RefSeq" id="WP_239677665.1">
    <property type="nucleotide sequence ID" value="NZ_CP070499.1"/>
</dbReference>
<dbReference type="Gene3D" id="3.90.1150.10">
    <property type="entry name" value="Aspartate Aminotransferase, domain 1"/>
    <property type="match status" value="1"/>
</dbReference>
<gene>
    <name evidence="8" type="ORF">JQS43_03770</name>
</gene>
<evidence type="ECO:0000313" key="9">
    <source>
        <dbReference type="Proteomes" id="UP000662857"/>
    </source>
</evidence>
<keyword evidence="4 6" id="KW-0808">Transferase</keyword>
<dbReference type="SUPFAM" id="SSF53383">
    <property type="entry name" value="PLP-dependent transferases"/>
    <property type="match status" value="1"/>
</dbReference>
<proteinExistence type="inferred from homology"/>
<dbReference type="InterPro" id="IPR004839">
    <property type="entry name" value="Aminotransferase_I/II_large"/>
</dbReference>
<keyword evidence="5" id="KW-0663">Pyridoxal phosphate</keyword>
<dbReference type="PANTHER" id="PTHR46383">
    <property type="entry name" value="ASPARTATE AMINOTRANSFERASE"/>
    <property type="match status" value="1"/>
</dbReference>
<sequence>MAGAEFSDAAVPRELLRRRAYNLRWAQQPDDVIPLTAADSDFPVSPAVRERLTQFVADGLFNYGPPEGLPEFRATLAQWYTERRGVPYEPTAVLATDSAAAAMTVVARASLAPGDEVLIPDPVDFLFEHAIRRAGAIPVRVPLAPKTTATDYVAALGARLTSRTRMVWLCNPHNPWGTVPTRRWLQAVARWAVRHRLRLLSDEVWADITYPPHRCTSVAALAPEIAAQTVTIYGFSKNFALAGLRVGAVLCTDPTWREEIVTAADVRSTAAGVSVLSQVAAVAAMQAGEPWLAEFLSHLRKQRDLVLGRLRRWPGVATRPPQGTFVAFPDLSRLDPDAEHLCQHFEHKAKVALVPGSPRWFGPGAAGHVRISFATSREILTEAFDRLDPVVFELASGR</sequence>
<evidence type="ECO:0000256" key="5">
    <source>
        <dbReference type="ARBA" id="ARBA00022898"/>
    </source>
</evidence>
<dbReference type="EMBL" id="CP070499">
    <property type="protein sequence ID" value="QSB15483.1"/>
    <property type="molecule type" value="Genomic_DNA"/>
</dbReference>
<organism evidence="8 9">
    <name type="scientific">Natronosporangium hydrolyticum</name>
    <dbReference type="NCBI Taxonomy" id="2811111"/>
    <lineage>
        <taxon>Bacteria</taxon>
        <taxon>Bacillati</taxon>
        <taxon>Actinomycetota</taxon>
        <taxon>Actinomycetes</taxon>
        <taxon>Micromonosporales</taxon>
        <taxon>Micromonosporaceae</taxon>
        <taxon>Natronosporangium</taxon>
    </lineage>
</organism>
<dbReference type="KEGG" id="nhy:JQS43_03770"/>
<evidence type="ECO:0000256" key="1">
    <source>
        <dbReference type="ARBA" id="ARBA00001933"/>
    </source>
</evidence>
<dbReference type="GO" id="GO:0030170">
    <property type="term" value="F:pyridoxal phosphate binding"/>
    <property type="evidence" value="ECO:0007669"/>
    <property type="project" value="InterPro"/>
</dbReference>
<name>A0A895YJE4_9ACTN</name>
<evidence type="ECO:0000256" key="2">
    <source>
        <dbReference type="ARBA" id="ARBA00007441"/>
    </source>
</evidence>
<dbReference type="Proteomes" id="UP000662857">
    <property type="component" value="Chromosome"/>
</dbReference>
<dbReference type="Gene3D" id="3.40.640.10">
    <property type="entry name" value="Type I PLP-dependent aspartate aminotransferase-like (Major domain)"/>
    <property type="match status" value="1"/>
</dbReference>
<comment type="similarity">
    <text evidence="2 6">Belongs to the class-I pyridoxal-phosphate-dependent aminotransferase family.</text>
</comment>
<dbReference type="InterPro" id="IPR004838">
    <property type="entry name" value="NHTrfase_class1_PyrdxlP-BS"/>
</dbReference>
<feature type="domain" description="Aminotransferase class I/classII large" evidence="7">
    <location>
        <begin position="31"/>
        <end position="387"/>
    </location>
</feature>
<reference evidence="8" key="1">
    <citation type="submission" date="2021-02" db="EMBL/GenBank/DDBJ databases">
        <title>Natrosporangium hydrolyticum gen. nov., sp. nov, a haloalkaliphilic actinobacterium from a soda solonchak soil.</title>
        <authorList>
            <person name="Sorokin D.Y."/>
            <person name="Khijniak T.V."/>
            <person name="Zakharycheva A.P."/>
            <person name="Boueva O.V."/>
            <person name="Ariskina E.V."/>
            <person name="Hahnke R.L."/>
            <person name="Bunk B."/>
            <person name="Sproer C."/>
            <person name="Schumann P."/>
            <person name="Evtushenko L.I."/>
            <person name="Kublanov I.V."/>
        </authorList>
    </citation>
    <scope>NUCLEOTIDE SEQUENCE</scope>
    <source>
        <strain evidence="8">DSM 106523</strain>
    </source>
</reference>
<protein>
    <recommendedName>
        <fullName evidence="6">Aminotransferase</fullName>
        <ecNumber evidence="6">2.6.1.-</ecNumber>
    </recommendedName>
</protein>
<dbReference type="PANTHER" id="PTHR46383:SF1">
    <property type="entry name" value="ASPARTATE AMINOTRANSFERASE"/>
    <property type="match status" value="1"/>
</dbReference>
<comment type="cofactor">
    <cofactor evidence="1 6">
        <name>pyridoxal 5'-phosphate</name>
        <dbReference type="ChEBI" id="CHEBI:597326"/>
    </cofactor>
</comment>
<dbReference type="GO" id="GO:0008483">
    <property type="term" value="F:transaminase activity"/>
    <property type="evidence" value="ECO:0007669"/>
    <property type="project" value="UniProtKB-KW"/>
</dbReference>
<dbReference type="PRINTS" id="PR00753">
    <property type="entry name" value="ACCSYNTHASE"/>
</dbReference>
<accession>A0A895YJE4</accession>
<evidence type="ECO:0000256" key="3">
    <source>
        <dbReference type="ARBA" id="ARBA00022576"/>
    </source>
</evidence>
<dbReference type="Pfam" id="PF00155">
    <property type="entry name" value="Aminotran_1_2"/>
    <property type="match status" value="1"/>
</dbReference>
<evidence type="ECO:0000256" key="6">
    <source>
        <dbReference type="RuleBase" id="RU000481"/>
    </source>
</evidence>
<dbReference type="AlphaFoldDB" id="A0A895YJE4"/>
<evidence type="ECO:0000259" key="7">
    <source>
        <dbReference type="Pfam" id="PF00155"/>
    </source>
</evidence>
<dbReference type="CDD" id="cd00609">
    <property type="entry name" value="AAT_like"/>
    <property type="match status" value="1"/>
</dbReference>